<name>A0ABY5E0L3_9ACTN</name>
<feature type="transmembrane region" description="Helical" evidence="1">
    <location>
        <begin position="79"/>
        <end position="98"/>
    </location>
</feature>
<feature type="transmembrane region" description="Helical" evidence="1">
    <location>
        <begin position="20"/>
        <end position="44"/>
    </location>
</feature>
<sequence>MRDADPPTWPVAAGSLALGFAVAQATGVRPLGGLVLIAGAGWCARRWRARAGSRRMWILLGIYVAVFVLSHLLADPLGAWPAVALVSAIAGGAAWALADASQSRLAGPARTL</sequence>
<gene>
    <name evidence="2" type="ORF">NBH00_10585</name>
</gene>
<proteinExistence type="predicted"/>
<dbReference type="EMBL" id="CP098502">
    <property type="protein sequence ID" value="UTI66637.1"/>
    <property type="molecule type" value="Genomic_DNA"/>
</dbReference>
<keyword evidence="1" id="KW-1133">Transmembrane helix</keyword>
<organism evidence="2 3">
    <name type="scientific">Paraconexibacter antarcticus</name>
    <dbReference type="NCBI Taxonomy" id="2949664"/>
    <lineage>
        <taxon>Bacteria</taxon>
        <taxon>Bacillati</taxon>
        <taxon>Actinomycetota</taxon>
        <taxon>Thermoleophilia</taxon>
        <taxon>Solirubrobacterales</taxon>
        <taxon>Paraconexibacteraceae</taxon>
        <taxon>Paraconexibacter</taxon>
    </lineage>
</organism>
<keyword evidence="1" id="KW-0812">Transmembrane</keyword>
<evidence type="ECO:0000313" key="3">
    <source>
        <dbReference type="Proteomes" id="UP001056035"/>
    </source>
</evidence>
<evidence type="ECO:0000256" key="1">
    <source>
        <dbReference type="SAM" id="Phobius"/>
    </source>
</evidence>
<feature type="transmembrane region" description="Helical" evidence="1">
    <location>
        <begin position="56"/>
        <end position="73"/>
    </location>
</feature>
<accession>A0ABY5E0L3</accession>
<dbReference type="RefSeq" id="WP_254573305.1">
    <property type="nucleotide sequence ID" value="NZ_CP098502.1"/>
</dbReference>
<dbReference type="Proteomes" id="UP001056035">
    <property type="component" value="Chromosome"/>
</dbReference>
<keyword evidence="3" id="KW-1185">Reference proteome</keyword>
<evidence type="ECO:0000313" key="2">
    <source>
        <dbReference type="EMBL" id="UTI66637.1"/>
    </source>
</evidence>
<keyword evidence="1" id="KW-0472">Membrane</keyword>
<reference evidence="2 3" key="1">
    <citation type="submission" date="2022-06" db="EMBL/GenBank/DDBJ databases">
        <title>Paraconexibacter antarcticus.</title>
        <authorList>
            <person name="Kim C.S."/>
        </authorList>
    </citation>
    <scope>NUCLEOTIDE SEQUENCE [LARGE SCALE GENOMIC DNA]</scope>
    <source>
        <strain evidence="2 3">02-257</strain>
    </source>
</reference>
<protein>
    <submittedName>
        <fullName evidence="2">Uncharacterized protein</fullName>
    </submittedName>
</protein>